<evidence type="ECO:0000256" key="1">
    <source>
        <dbReference type="ARBA" id="ARBA00022426"/>
    </source>
</evidence>
<evidence type="ECO:0000256" key="4">
    <source>
        <dbReference type="ARBA" id="ARBA00022573"/>
    </source>
</evidence>
<evidence type="ECO:0000256" key="5">
    <source>
        <dbReference type="ARBA" id="ARBA00022692"/>
    </source>
</evidence>
<keyword evidence="12" id="KW-1185">Reference proteome</keyword>
<evidence type="ECO:0000313" key="12">
    <source>
        <dbReference type="Proteomes" id="UP001576774"/>
    </source>
</evidence>
<dbReference type="NCBIfam" id="TIGR01165">
    <property type="entry name" value="cbiN"/>
    <property type="match status" value="1"/>
</dbReference>
<evidence type="ECO:0000256" key="9">
    <source>
        <dbReference type="ARBA" id="ARBA00023285"/>
    </source>
</evidence>
<proteinExistence type="inferred from homology"/>
<comment type="subcellular location">
    <subcellularLocation>
        <location evidence="10">Cell membrane</location>
        <topology evidence="10">Multi-pass membrane protein</topology>
    </subcellularLocation>
</comment>
<dbReference type="PANTHER" id="PTHR38662">
    <property type="entry name" value="COBALT TRANSPORT PROTEIN CBIN"/>
    <property type="match status" value="1"/>
</dbReference>
<keyword evidence="8 10" id="KW-0472">Membrane</keyword>
<sequence length="107" mass="11808">MQISRKSWNNWFLVLGVLVLAIAPLILIRGAEFGGADGKAESAIQEVNPNYKPWATPIFEPASGEIESLLFAVQAGLGAGVIGYVIGLYRGRQEQRERQEIREKNHS</sequence>
<reference evidence="11 12" key="1">
    <citation type="submission" date="2024-09" db="EMBL/GenBank/DDBJ databases">
        <title>Floridaenema gen nov. (Aerosakkonemataceae, Aerosakkonematales ord. nov., Cyanobacteria) from benthic tropical and subtropical fresh waters, with the description of four new species.</title>
        <authorList>
            <person name="Moretto J.A."/>
            <person name="Berthold D.E."/>
            <person name="Lefler F.W."/>
            <person name="Huang I.-S."/>
            <person name="Laughinghouse H. IV."/>
        </authorList>
    </citation>
    <scope>NUCLEOTIDE SEQUENCE [LARGE SCALE GENOMIC DNA]</scope>
    <source>
        <strain evidence="11 12">BLCC-F46</strain>
    </source>
</reference>
<feature type="transmembrane region" description="Helical" evidence="10">
    <location>
        <begin position="69"/>
        <end position="89"/>
    </location>
</feature>
<evidence type="ECO:0000256" key="6">
    <source>
        <dbReference type="ARBA" id="ARBA00022989"/>
    </source>
</evidence>
<evidence type="ECO:0000256" key="2">
    <source>
        <dbReference type="ARBA" id="ARBA00022448"/>
    </source>
</evidence>
<feature type="transmembrane region" description="Helical" evidence="10">
    <location>
        <begin position="12"/>
        <end position="31"/>
    </location>
</feature>
<comment type="pathway">
    <text evidence="10">Cofactor biosynthesis; adenosylcobalamin biosynthesis.</text>
</comment>
<keyword evidence="6 10" id="KW-1133">Transmembrane helix</keyword>
<keyword evidence="4 10" id="KW-0169">Cobalamin biosynthesis</keyword>
<protein>
    <recommendedName>
        <fullName evidence="10">Cobalt transport protein CbiN</fullName>
    </recommendedName>
    <alternativeName>
        <fullName evidence="10">Energy-coupling factor transporter probable substrate-capture protein CbiN</fullName>
        <shortName evidence="10">ECF transporter S component CbiN</shortName>
    </alternativeName>
</protein>
<evidence type="ECO:0000313" key="11">
    <source>
        <dbReference type="EMBL" id="MFB2875554.1"/>
    </source>
</evidence>
<evidence type="ECO:0000256" key="7">
    <source>
        <dbReference type="ARBA" id="ARBA00023065"/>
    </source>
</evidence>
<keyword evidence="2 10" id="KW-0813">Transport</keyword>
<organism evidence="11 12">
    <name type="scientific">Floridaenema aerugineum BLCC-F46</name>
    <dbReference type="NCBI Taxonomy" id="3153654"/>
    <lineage>
        <taxon>Bacteria</taxon>
        <taxon>Bacillati</taxon>
        <taxon>Cyanobacteriota</taxon>
        <taxon>Cyanophyceae</taxon>
        <taxon>Oscillatoriophycideae</taxon>
        <taxon>Aerosakkonematales</taxon>
        <taxon>Aerosakkonemataceae</taxon>
        <taxon>Floridanema</taxon>
        <taxon>Floridanema aerugineum</taxon>
    </lineage>
</organism>
<evidence type="ECO:0000256" key="3">
    <source>
        <dbReference type="ARBA" id="ARBA00022475"/>
    </source>
</evidence>
<dbReference type="RefSeq" id="WP_413268712.1">
    <property type="nucleotide sequence ID" value="NZ_JBHFNQ010000013.1"/>
</dbReference>
<dbReference type="Pfam" id="PF02553">
    <property type="entry name" value="CbiN"/>
    <property type="match status" value="1"/>
</dbReference>
<keyword evidence="3 10" id="KW-1003">Cell membrane</keyword>
<keyword evidence="5 10" id="KW-0812">Transmembrane</keyword>
<dbReference type="HAMAP" id="MF_00330">
    <property type="entry name" value="CbiN"/>
    <property type="match status" value="1"/>
</dbReference>
<evidence type="ECO:0000256" key="8">
    <source>
        <dbReference type="ARBA" id="ARBA00023136"/>
    </source>
</evidence>
<keyword evidence="1 10" id="KW-0171">Cobalt transport</keyword>
<comment type="caution">
    <text evidence="11">The sequence shown here is derived from an EMBL/GenBank/DDBJ whole genome shotgun (WGS) entry which is preliminary data.</text>
</comment>
<comment type="similarity">
    <text evidence="10">Belongs to the CbiN family.</text>
</comment>
<comment type="subunit">
    <text evidence="10">Forms an energy-coupling factor (ECF) transporter complex composed of an ATP-binding protein (A component, CbiO), a transmembrane protein (T component, CbiQ) and 2 possible substrate-capture proteins (S components, CbiM and CbiN) of unknown stoichimetry.</text>
</comment>
<accession>A0ABV4WYF5</accession>
<dbReference type="PANTHER" id="PTHR38662:SF1">
    <property type="entry name" value="COBALT TRANSPORT PROTEIN CBIN"/>
    <property type="match status" value="1"/>
</dbReference>
<dbReference type="InterPro" id="IPR003705">
    <property type="entry name" value="CbiN"/>
</dbReference>
<keyword evidence="9 10" id="KW-0170">Cobalt</keyword>
<evidence type="ECO:0000256" key="10">
    <source>
        <dbReference type="HAMAP-Rule" id="MF_00330"/>
    </source>
</evidence>
<dbReference type="NCBIfam" id="NF002780">
    <property type="entry name" value="PRK02898.1"/>
    <property type="match status" value="1"/>
</dbReference>
<dbReference type="EMBL" id="JBHFNQ010000013">
    <property type="protein sequence ID" value="MFB2875554.1"/>
    <property type="molecule type" value="Genomic_DNA"/>
</dbReference>
<name>A0ABV4WYF5_9CYAN</name>
<gene>
    <name evidence="10" type="primary">cbiN</name>
    <name evidence="11" type="ORF">ACE1CC_01545</name>
</gene>
<comment type="function">
    <text evidence="10">Part of the energy-coupling factor (ECF) transporter complex CbiMNOQ involved in cobalt import.</text>
</comment>
<keyword evidence="7 10" id="KW-0406">Ion transport</keyword>
<dbReference type="Proteomes" id="UP001576774">
    <property type="component" value="Unassembled WGS sequence"/>
</dbReference>